<evidence type="ECO:0000313" key="3">
    <source>
        <dbReference type="EMBL" id="ELR12614.1"/>
    </source>
</evidence>
<dbReference type="PROSITE" id="PS50097">
    <property type="entry name" value="BTB"/>
    <property type="match status" value="1"/>
</dbReference>
<dbReference type="Gene3D" id="1.10.8.10">
    <property type="entry name" value="DNA helicase RuvA subunit, C-terminal domain"/>
    <property type="match status" value="1"/>
</dbReference>
<dbReference type="Proteomes" id="UP000011083">
    <property type="component" value="Unassembled WGS sequence"/>
</dbReference>
<reference evidence="3 4" key="1">
    <citation type="journal article" date="2013" name="Genome Biol.">
        <title>Genome of Acanthamoeba castellanii highlights extensive lateral gene transfer and early evolution of tyrosine kinase signaling.</title>
        <authorList>
            <person name="Clarke M."/>
            <person name="Lohan A.J."/>
            <person name="Liu B."/>
            <person name="Lagkouvardos I."/>
            <person name="Roy S."/>
            <person name="Zafar N."/>
            <person name="Bertelli C."/>
            <person name="Schilde C."/>
            <person name="Kianianmomeni A."/>
            <person name="Burglin T.R."/>
            <person name="Frech C."/>
            <person name="Turcotte B."/>
            <person name="Kopec K.O."/>
            <person name="Synnott J.M."/>
            <person name="Choo C."/>
            <person name="Paponov I."/>
            <person name="Finkler A."/>
            <person name="Soon Heng Tan C."/>
            <person name="Hutchins A.P."/>
            <person name="Weinmeier T."/>
            <person name="Rattei T."/>
            <person name="Chu J.S."/>
            <person name="Gimenez G."/>
            <person name="Irimia M."/>
            <person name="Rigden D.J."/>
            <person name="Fitzpatrick D.A."/>
            <person name="Lorenzo-Morales J."/>
            <person name="Bateman A."/>
            <person name="Chiu C.H."/>
            <person name="Tang P."/>
            <person name="Hegemann P."/>
            <person name="Fromm H."/>
            <person name="Raoult D."/>
            <person name="Greub G."/>
            <person name="Miranda-Saavedra D."/>
            <person name="Chen N."/>
            <person name="Nash P."/>
            <person name="Ginger M.L."/>
            <person name="Horn M."/>
            <person name="Schaap P."/>
            <person name="Caler L."/>
            <person name="Loftus B."/>
        </authorList>
    </citation>
    <scope>NUCLEOTIDE SEQUENCE [LARGE SCALE GENOMIC DNA]</scope>
    <source>
        <strain evidence="3 4">Neff</strain>
    </source>
</reference>
<evidence type="ECO:0000259" key="1">
    <source>
        <dbReference type="PROSITE" id="PS50097"/>
    </source>
</evidence>
<dbReference type="InterPro" id="IPR011705">
    <property type="entry name" value="BACK"/>
</dbReference>
<dbReference type="InterPro" id="IPR000210">
    <property type="entry name" value="BTB/POZ_dom"/>
</dbReference>
<dbReference type="SMART" id="SM00225">
    <property type="entry name" value="BTB"/>
    <property type="match status" value="1"/>
</dbReference>
<dbReference type="PROSITE" id="PS50188">
    <property type="entry name" value="B302_SPRY"/>
    <property type="match status" value="1"/>
</dbReference>
<dbReference type="Pfam" id="PF14555">
    <property type="entry name" value="UBA_4"/>
    <property type="match status" value="1"/>
</dbReference>
<name>L8GIG3_ACACF</name>
<dbReference type="CDD" id="cd18186">
    <property type="entry name" value="BTB_POZ_ZBTB_KLHL-like"/>
    <property type="match status" value="1"/>
</dbReference>
<dbReference type="Gene3D" id="2.60.120.920">
    <property type="match status" value="1"/>
</dbReference>
<gene>
    <name evidence="3" type="ORF">ACA1_091140</name>
</gene>
<dbReference type="Pfam" id="PF00651">
    <property type="entry name" value="BTB"/>
    <property type="match status" value="1"/>
</dbReference>
<dbReference type="Gene3D" id="3.30.710.10">
    <property type="entry name" value="Potassium Channel Kv1.1, Chain A"/>
    <property type="match status" value="1"/>
</dbReference>
<dbReference type="InterPro" id="IPR001870">
    <property type="entry name" value="B30.2/SPRY"/>
</dbReference>
<feature type="domain" description="BTB" evidence="1">
    <location>
        <begin position="92"/>
        <end position="160"/>
    </location>
</feature>
<dbReference type="RefSeq" id="XP_004334627.1">
    <property type="nucleotide sequence ID" value="XM_004334579.1"/>
</dbReference>
<dbReference type="SUPFAM" id="SSF49899">
    <property type="entry name" value="Concanavalin A-like lectins/glucanases"/>
    <property type="match status" value="1"/>
</dbReference>
<dbReference type="GeneID" id="14913438"/>
<evidence type="ECO:0000259" key="2">
    <source>
        <dbReference type="PROSITE" id="PS50188"/>
    </source>
</evidence>
<dbReference type="Pfam" id="PF00622">
    <property type="entry name" value="SPRY"/>
    <property type="match status" value="1"/>
</dbReference>
<dbReference type="InterPro" id="IPR043136">
    <property type="entry name" value="B30.2/SPRY_sf"/>
</dbReference>
<accession>L8GIG3</accession>
<dbReference type="STRING" id="1257118.L8GIG3"/>
<dbReference type="InterPro" id="IPR051481">
    <property type="entry name" value="BTB-POZ/Galectin-3-binding"/>
</dbReference>
<dbReference type="PANTHER" id="PTHR24410:SF23">
    <property type="entry name" value="BTB DOMAIN-CONTAINING PROTEIN-RELATED"/>
    <property type="match status" value="1"/>
</dbReference>
<dbReference type="Gene3D" id="1.25.40.420">
    <property type="match status" value="1"/>
</dbReference>
<dbReference type="KEGG" id="acan:ACA1_091140"/>
<dbReference type="Pfam" id="PF07707">
    <property type="entry name" value="BACK"/>
    <property type="match status" value="1"/>
</dbReference>
<dbReference type="SUPFAM" id="SSF46934">
    <property type="entry name" value="UBA-like"/>
    <property type="match status" value="1"/>
</dbReference>
<sequence length="510" mass="56157">MQARGNNAISQFVAVTGADEDTAKYYLEANGYDLEAAAVQSGGAGAAPKKDAEDTGAKNVGLEFDAQAYGEQLQRTFAVLLDESDPHAHAFSDVTLVVHGEKVPAHRVILSAWSPVLRDYLLANADKREVELQLPHQELSVPVFKQVLRFIYTGCTELSKEIAIPLLELSNQLQVQSLKDKTSEFIFVAEQKKDIGHLLELARKYESKHLEKRCAAHLADRFEDCLRDDSLNSLPVSTWSELLLRDDIRVSNEEDVFKAVIKYAQTNPVTKDDTLKALLPLVRFELLPNRFLVEEVDLNPELKELAFVHALVHEAYRQKLYQQTGGAPPTARRAGRGKGRGVAGGVWSSALMSPGIEVLEGGKTVRHTGAGKGTTQSWQSVALDSWLSSGTHVYTFKIDKNASNWLFIGVAARSWEGYTDTSNGYVGHYHDSWGFGSYTGWGRAHASKNSAFGPSFKTGDVVQMTVNMDLKTVAYSVNDENLGVCHKNIADEVCPAVTLYKKGDQITLQA</sequence>
<proteinExistence type="predicted"/>
<dbReference type="AlphaFoldDB" id="L8GIG3"/>
<dbReference type="EMBL" id="KB008103">
    <property type="protein sequence ID" value="ELR12614.1"/>
    <property type="molecule type" value="Genomic_DNA"/>
</dbReference>
<dbReference type="OMA" id="IDIHEVY"/>
<protein>
    <submittedName>
        <fullName evidence="3">BTB/POZ domain containing protein</fullName>
    </submittedName>
</protein>
<dbReference type="CDD" id="cd11709">
    <property type="entry name" value="SPRY"/>
    <property type="match status" value="1"/>
</dbReference>
<dbReference type="InterPro" id="IPR003877">
    <property type="entry name" value="SPRY_dom"/>
</dbReference>
<dbReference type="InterPro" id="IPR013320">
    <property type="entry name" value="ConA-like_dom_sf"/>
</dbReference>
<dbReference type="OrthoDB" id="19132at2759"/>
<evidence type="ECO:0000313" key="4">
    <source>
        <dbReference type="Proteomes" id="UP000011083"/>
    </source>
</evidence>
<dbReference type="InterPro" id="IPR009060">
    <property type="entry name" value="UBA-like_sf"/>
</dbReference>
<keyword evidence="4" id="KW-1185">Reference proteome</keyword>
<dbReference type="CDD" id="cd14348">
    <property type="entry name" value="UBA_p47"/>
    <property type="match status" value="1"/>
</dbReference>
<dbReference type="VEuPathDB" id="AmoebaDB:ACA1_091140"/>
<dbReference type="SMART" id="SM00875">
    <property type="entry name" value="BACK"/>
    <property type="match status" value="1"/>
</dbReference>
<dbReference type="SUPFAM" id="SSF54695">
    <property type="entry name" value="POZ domain"/>
    <property type="match status" value="1"/>
</dbReference>
<organism evidence="3 4">
    <name type="scientific">Acanthamoeba castellanii (strain ATCC 30010 / Neff)</name>
    <dbReference type="NCBI Taxonomy" id="1257118"/>
    <lineage>
        <taxon>Eukaryota</taxon>
        <taxon>Amoebozoa</taxon>
        <taxon>Discosea</taxon>
        <taxon>Longamoebia</taxon>
        <taxon>Centramoebida</taxon>
        <taxon>Acanthamoebidae</taxon>
        <taxon>Acanthamoeba</taxon>
    </lineage>
</organism>
<dbReference type="PANTHER" id="PTHR24410">
    <property type="entry name" value="HL07962P-RELATED"/>
    <property type="match status" value="1"/>
</dbReference>
<feature type="domain" description="B30.2/SPRY" evidence="2">
    <location>
        <begin position="325"/>
        <end position="510"/>
    </location>
</feature>
<dbReference type="InterPro" id="IPR011333">
    <property type="entry name" value="SKP1/BTB/POZ_sf"/>
</dbReference>